<accession>A0A023BQ37</accession>
<dbReference type="InterPro" id="IPR031811">
    <property type="entry name" value="ALGX/ALGJ_SGNH-like"/>
</dbReference>
<dbReference type="AlphaFoldDB" id="A0A023BQ37"/>
<keyword evidence="7" id="KW-0812">Transmembrane</keyword>
<evidence type="ECO:0000259" key="8">
    <source>
        <dbReference type="Pfam" id="PF16822"/>
    </source>
</evidence>
<dbReference type="Pfam" id="PF16822">
    <property type="entry name" value="ALGX"/>
    <property type="match status" value="1"/>
</dbReference>
<evidence type="ECO:0000256" key="6">
    <source>
        <dbReference type="ARBA" id="ARBA00022841"/>
    </source>
</evidence>
<keyword evidence="4" id="KW-0732">Signal</keyword>
<feature type="domain" description="AlgX/AlgJ SGNH hydrolase-like" evidence="8">
    <location>
        <begin position="110"/>
        <end position="252"/>
    </location>
</feature>
<organism evidence="9 10">
    <name type="scientific">Aquimarina atlantica</name>
    <dbReference type="NCBI Taxonomy" id="1317122"/>
    <lineage>
        <taxon>Bacteria</taxon>
        <taxon>Pseudomonadati</taxon>
        <taxon>Bacteroidota</taxon>
        <taxon>Flavobacteriia</taxon>
        <taxon>Flavobacteriales</taxon>
        <taxon>Flavobacteriaceae</taxon>
        <taxon>Aquimarina</taxon>
    </lineage>
</organism>
<gene>
    <name evidence="9" type="ORF">ATO12_24420</name>
</gene>
<evidence type="ECO:0000256" key="3">
    <source>
        <dbReference type="ARBA" id="ARBA00022679"/>
    </source>
</evidence>
<comment type="pathway">
    <text evidence="2">Glycan biosynthesis; alginate biosynthesis.</text>
</comment>
<comment type="caution">
    <text evidence="9">The sequence shown here is derived from an EMBL/GenBank/DDBJ whole genome shotgun (WGS) entry which is preliminary data.</text>
</comment>
<keyword evidence="6" id="KW-0016">Alginate biosynthesis</keyword>
<keyword evidence="5" id="KW-0574">Periplasm</keyword>
<dbReference type="GO" id="GO:0016740">
    <property type="term" value="F:transferase activity"/>
    <property type="evidence" value="ECO:0007669"/>
    <property type="project" value="UniProtKB-KW"/>
</dbReference>
<dbReference type="RefSeq" id="WP_034245504.1">
    <property type="nucleotide sequence ID" value="NZ_AQRA01000009.1"/>
</dbReference>
<keyword evidence="10" id="KW-1185">Reference proteome</keyword>
<evidence type="ECO:0000256" key="5">
    <source>
        <dbReference type="ARBA" id="ARBA00022764"/>
    </source>
</evidence>
<dbReference type="GO" id="GO:0042121">
    <property type="term" value="P:alginic acid biosynthetic process"/>
    <property type="evidence" value="ECO:0007669"/>
    <property type="project" value="UniProtKB-UniPathway"/>
</dbReference>
<keyword evidence="7" id="KW-1133">Transmembrane helix</keyword>
<proteinExistence type="predicted"/>
<name>A0A023BQ37_9FLAO</name>
<protein>
    <recommendedName>
        <fullName evidence="8">AlgX/AlgJ SGNH hydrolase-like domain-containing protein</fullName>
    </recommendedName>
</protein>
<reference evidence="9 10" key="1">
    <citation type="submission" date="2014-04" db="EMBL/GenBank/DDBJ databases">
        <title>Aquimarina sp. 22II-S11-z7 Genome Sequencing.</title>
        <authorList>
            <person name="Lai Q."/>
        </authorList>
    </citation>
    <scope>NUCLEOTIDE SEQUENCE [LARGE SCALE GENOMIC DNA]</scope>
    <source>
        <strain evidence="9 10">22II-S11-z7</strain>
    </source>
</reference>
<evidence type="ECO:0000256" key="4">
    <source>
        <dbReference type="ARBA" id="ARBA00022729"/>
    </source>
</evidence>
<dbReference type="GO" id="GO:0042597">
    <property type="term" value="C:periplasmic space"/>
    <property type="evidence" value="ECO:0007669"/>
    <property type="project" value="UniProtKB-SubCell"/>
</dbReference>
<dbReference type="EMBL" id="AQRA01000009">
    <property type="protein sequence ID" value="EZH72086.1"/>
    <property type="molecule type" value="Genomic_DNA"/>
</dbReference>
<evidence type="ECO:0000256" key="2">
    <source>
        <dbReference type="ARBA" id="ARBA00005182"/>
    </source>
</evidence>
<keyword evidence="3" id="KW-0808">Transferase</keyword>
<dbReference type="STRING" id="1317122.ATO12_24420"/>
<dbReference type="eggNOG" id="COG0457">
    <property type="taxonomic scope" value="Bacteria"/>
</dbReference>
<dbReference type="UniPathway" id="UPA00286"/>
<dbReference type="Proteomes" id="UP000023541">
    <property type="component" value="Unassembled WGS sequence"/>
</dbReference>
<evidence type="ECO:0000313" key="9">
    <source>
        <dbReference type="EMBL" id="EZH72086.1"/>
    </source>
</evidence>
<keyword evidence="7" id="KW-0472">Membrane</keyword>
<sequence>MKRKITISFIIICITIISIPFILVNLRIKVDPLKENEKKISLNFKRNFPLKSDLLKIYTNFKTNVLNVNPIPNKVIETENEWKFLGNNFSNALSESKGLVVFTKKELISLKKLLIHRKEWLKERNVAFYIAIAPNKHTIHSDMIKIKKYERNTKLQQLDSLCKTIDVNFINLGANFPKGNDTILYHKTDTHWNGYAGFYAYQSSMNFITQDFKKDRFSQYKLENMEAYVEDNKIGDLNNMLMNSKTEDFIHLKFKTPEKSIEQTDQLTVPIGYHNADRLYEKRFQNTSAKNNLKILVFHDSFFPYYEKYFSETFNHSVFIWNHKFDKDVIEIEQPNILYYQIVERDVDVLLNR</sequence>
<evidence type="ECO:0000313" key="10">
    <source>
        <dbReference type="Proteomes" id="UP000023541"/>
    </source>
</evidence>
<evidence type="ECO:0000256" key="1">
    <source>
        <dbReference type="ARBA" id="ARBA00004418"/>
    </source>
</evidence>
<dbReference type="OrthoDB" id="175771at2"/>
<evidence type="ECO:0000256" key="7">
    <source>
        <dbReference type="SAM" id="Phobius"/>
    </source>
</evidence>
<comment type="subcellular location">
    <subcellularLocation>
        <location evidence="1">Periplasm</location>
    </subcellularLocation>
</comment>
<feature type="transmembrane region" description="Helical" evidence="7">
    <location>
        <begin position="7"/>
        <end position="28"/>
    </location>
</feature>